<feature type="region of interest" description="Disordered" evidence="1">
    <location>
        <begin position="1"/>
        <end position="110"/>
    </location>
</feature>
<dbReference type="EMBL" id="JBBPBM010000042">
    <property type="protein sequence ID" value="KAK8523598.1"/>
    <property type="molecule type" value="Genomic_DNA"/>
</dbReference>
<evidence type="ECO:0000313" key="3">
    <source>
        <dbReference type="Proteomes" id="UP001472677"/>
    </source>
</evidence>
<feature type="compositionally biased region" description="Polar residues" evidence="1">
    <location>
        <begin position="35"/>
        <end position="45"/>
    </location>
</feature>
<protein>
    <submittedName>
        <fullName evidence="2">Uncharacterized protein</fullName>
    </submittedName>
</protein>
<sequence length="130" mass="14373">MRPGRGAKPLQDHPNGDACSEQPPAEPGHEASITHGATEQPQSGTRTKKAKRKQGADALEVTTHGSSQRSFRQLHEASSGTGSKPLIMERPLRQPGNKPHTHRAKQSCYGTQKWHKRVAYKPYLFRSVET</sequence>
<reference evidence="2 3" key="1">
    <citation type="journal article" date="2024" name="G3 (Bethesda)">
        <title>Genome assembly of Hibiscus sabdariffa L. provides insights into metabolisms of medicinal natural products.</title>
        <authorList>
            <person name="Kim T."/>
        </authorList>
    </citation>
    <scope>NUCLEOTIDE SEQUENCE [LARGE SCALE GENOMIC DNA]</scope>
    <source>
        <strain evidence="2">TK-2024</strain>
        <tissue evidence="2">Old leaves</tissue>
    </source>
</reference>
<gene>
    <name evidence="2" type="ORF">V6N12_013684</name>
</gene>
<comment type="caution">
    <text evidence="2">The sequence shown here is derived from an EMBL/GenBank/DDBJ whole genome shotgun (WGS) entry which is preliminary data.</text>
</comment>
<dbReference type="Proteomes" id="UP001472677">
    <property type="component" value="Unassembled WGS sequence"/>
</dbReference>
<evidence type="ECO:0000256" key="1">
    <source>
        <dbReference type="SAM" id="MobiDB-lite"/>
    </source>
</evidence>
<feature type="compositionally biased region" description="Polar residues" evidence="1">
    <location>
        <begin position="63"/>
        <end position="82"/>
    </location>
</feature>
<proteinExistence type="predicted"/>
<keyword evidence="3" id="KW-1185">Reference proteome</keyword>
<accession>A0ABR2CUY2</accession>
<organism evidence="2 3">
    <name type="scientific">Hibiscus sabdariffa</name>
    <name type="common">roselle</name>
    <dbReference type="NCBI Taxonomy" id="183260"/>
    <lineage>
        <taxon>Eukaryota</taxon>
        <taxon>Viridiplantae</taxon>
        <taxon>Streptophyta</taxon>
        <taxon>Embryophyta</taxon>
        <taxon>Tracheophyta</taxon>
        <taxon>Spermatophyta</taxon>
        <taxon>Magnoliopsida</taxon>
        <taxon>eudicotyledons</taxon>
        <taxon>Gunneridae</taxon>
        <taxon>Pentapetalae</taxon>
        <taxon>rosids</taxon>
        <taxon>malvids</taxon>
        <taxon>Malvales</taxon>
        <taxon>Malvaceae</taxon>
        <taxon>Malvoideae</taxon>
        <taxon>Hibiscus</taxon>
    </lineage>
</organism>
<evidence type="ECO:0000313" key="2">
    <source>
        <dbReference type="EMBL" id="KAK8523598.1"/>
    </source>
</evidence>
<name>A0ABR2CUY2_9ROSI</name>